<evidence type="ECO:0000313" key="2">
    <source>
        <dbReference type="EMBL" id="KAK9499214.1"/>
    </source>
</evidence>
<keyword evidence="3" id="KW-1185">Reference proteome</keyword>
<dbReference type="AlphaFoldDB" id="A0AAW1CNV9"/>
<protein>
    <submittedName>
        <fullName evidence="2">Uncharacterized protein</fullName>
    </submittedName>
</protein>
<proteinExistence type="predicted"/>
<accession>A0AAW1CNV9</accession>
<reference evidence="2 3" key="1">
    <citation type="submission" date="2022-12" db="EMBL/GenBank/DDBJ databases">
        <title>Chromosome-level genome assembly of true bugs.</title>
        <authorList>
            <person name="Ma L."/>
            <person name="Li H."/>
        </authorList>
    </citation>
    <scope>NUCLEOTIDE SEQUENCE [LARGE SCALE GENOMIC DNA]</scope>
    <source>
        <strain evidence="2">Lab_2022b</strain>
    </source>
</reference>
<name>A0AAW1CNV9_9HEMI</name>
<organism evidence="2 3">
    <name type="scientific">Rhynocoris fuscipes</name>
    <dbReference type="NCBI Taxonomy" id="488301"/>
    <lineage>
        <taxon>Eukaryota</taxon>
        <taxon>Metazoa</taxon>
        <taxon>Ecdysozoa</taxon>
        <taxon>Arthropoda</taxon>
        <taxon>Hexapoda</taxon>
        <taxon>Insecta</taxon>
        <taxon>Pterygota</taxon>
        <taxon>Neoptera</taxon>
        <taxon>Paraneoptera</taxon>
        <taxon>Hemiptera</taxon>
        <taxon>Heteroptera</taxon>
        <taxon>Panheteroptera</taxon>
        <taxon>Cimicomorpha</taxon>
        <taxon>Reduviidae</taxon>
        <taxon>Harpactorinae</taxon>
        <taxon>Harpactorini</taxon>
        <taxon>Rhynocoris</taxon>
    </lineage>
</organism>
<feature type="compositionally biased region" description="Polar residues" evidence="1">
    <location>
        <begin position="1"/>
        <end position="10"/>
    </location>
</feature>
<gene>
    <name evidence="2" type="ORF">O3M35_002293</name>
</gene>
<dbReference type="Proteomes" id="UP001461498">
    <property type="component" value="Unassembled WGS sequence"/>
</dbReference>
<evidence type="ECO:0000256" key="1">
    <source>
        <dbReference type="SAM" id="MobiDB-lite"/>
    </source>
</evidence>
<dbReference type="EMBL" id="JAPXFL010000011">
    <property type="protein sequence ID" value="KAK9499214.1"/>
    <property type="molecule type" value="Genomic_DNA"/>
</dbReference>
<feature type="region of interest" description="Disordered" evidence="1">
    <location>
        <begin position="1"/>
        <end position="41"/>
    </location>
</feature>
<sequence>MHAAPSSSVWQRGRREGVYSREMGGGGAPGKMDGQAGSSGMDGDWEWGRKLLCQPVPYTAWVLPCLPAQDGEGGAWKTEEGGRGFCA</sequence>
<comment type="caution">
    <text evidence="2">The sequence shown here is derived from an EMBL/GenBank/DDBJ whole genome shotgun (WGS) entry which is preliminary data.</text>
</comment>
<evidence type="ECO:0000313" key="3">
    <source>
        <dbReference type="Proteomes" id="UP001461498"/>
    </source>
</evidence>